<evidence type="ECO:0000256" key="1">
    <source>
        <dbReference type="SAM" id="MobiDB-lite"/>
    </source>
</evidence>
<reference evidence="2 3" key="1">
    <citation type="journal article" date="2023" name="Sci. Data">
        <title>Genome assembly of the Korean intertidal mud-creeper Batillaria attramentaria.</title>
        <authorList>
            <person name="Patra A.K."/>
            <person name="Ho P.T."/>
            <person name="Jun S."/>
            <person name="Lee S.J."/>
            <person name="Kim Y."/>
            <person name="Won Y.J."/>
        </authorList>
    </citation>
    <scope>NUCLEOTIDE SEQUENCE [LARGE SCALE GENOMIC DNA]</scope>
    <source>
        <strain evidence="2">Wonlab-2016</strain>
    </source>
</reference>
<dbReference type="Proteomes" id="UP001519460">
    <property type="component" value="Unassembled WGS sequence"/>
</dbReference>
<evidence type="ECO:0000313" key="2">
    <source>
        <dbReference type="EMBL" id="KAK7465046.1"/>
    </source>
</evidence>
<feature type="compositionally biased region" description="Low complexity" evidence="1">
    <location>
        <begin position="1"/>
        <end position="22"/>
    </location>
</feature>
<sequence length="150" mass="16644">MQQPSSGPQMPQDPQSVPVQVPKNESTSVQPEPPADPQVLPELKPEPAQVPKTESSGVCPEVSASSHREVNDIQTTEDTVRSEETLDQPDSVAASPECDSDASVDTVRRSDRVRRRPNWMSDYHVESRHARVVSRVRATVSFLKTFLQDE</sequence>
<feature type="region of interest" description="Disordered" evidence="1">
    <location>
        <begin position="1"/>
        <end position="109"/>
    </location>
</feature>
<evidence type="ECO:0000313" key="3">
    <source>
        <dbReference type="Proteomes" id="UP001519460"/>
    </source>
</evidence>
<name>A0ABD0J7Y3_9CAEN</name>
<keyword evidence="3" id="KW-1185">Reference proteome</keyword>
<dbReference type="AlphaFoldDB" id="A0ABD0J7Y3"/>
<proteinExistence type="predicted"/>
<protein>
    <submittedName>
        <fullName evidence="2">Uncharacterized protein</fullName>
    </submittedName>
</protein>
<gene>
    <name evidence="2" type="ORF">BaRGS_00037785</name>
</gene>
<dbReference type="EMBL" id="JACVVK020000580">
    <property type="protein sequence ID" value="KAK7465046.1"/>
    <property type="molecule type" value="Genomic_DNA"/>
</dbReference>
<accession>A0ABD0J7Y3</accession>
<organism evidence="2 3">
    <name type="scientific">Batillaria attramentaria</name>
    <dbReference type="NCBI Taxonomy" id="370345"/>
    <lineage>
        <taxon>Eukaryota</taxon>
        <taxon>Metazoa</taxon>
        <taxon>Spiralia</taxon>
        <taxon>Lophotrochozoa</taxon>
        <taxon>Mollusca</taxon>
        <taxon>Gastropoda</taxon>
        <taxon>Caenogastropoda</taxon>
        <taxon>Sorbeoconcha</taxon>
        <taxon>Cerithioidea</taxon>
        <taxon>Batillariidae</taxon>
        <taxon>Batillaria</taxon>
    </lineage>
</organism>
<comment type="caution">
    <text evidence="2">The sequence shown here is derived from an EMBL/GenBank/DDBJ whole genome shotgun (WGS) entry which is preliminary data.</text>
</comment>